<reference evidence="1 2" key="1">
    <citation type="submission" date="2014-06" db="EMBL/GenBank/DDBJ databases">
        <title>Genomes of Alteromonas australica, a world apart.</title>
        <authorList>
            <person name="Gonzaga A."/>
            <person name="Lopez-Perez M."/>
            <person name="Rodriguez-Valera F."/>
        </authorList>
    </citation>
    <scope>NUCLEOTIDE SEQUENCE [LARGE SCALE GENOMIC DNA]</scope>
    <source>
        <strain evidence="1 2">H 17</strain>
    </source>
</reference>
<proteinExistence type="predicted"/>
<dbReference type="GeneID" id="78256299"/>
<dbReference type="EMBL" id="CP008849">
    <property type="protein sequence ID" value="AIF99977.1"/>
    <property type="molecule type" value="Genomic_DNA"/>
</dbReference>
<protein>
    <recommendedName>
        <fullName evidence="3">PD-(D/E)XK nuclease superfamily protein</fullName>
    </recommendedName>
</protein>
<dbReference type="AlphaFoldDB" id="A0A075P9J1"/>
<evidence type="ECO:0000313" key="2">
    <source>
        <dbReference type="Proteomes" id="UP000056090"/>
    </source>
</evidence>
<accession>A0A075P9J1</accession>
<evidence type="ECO:0000313" key="1">
    <source>
        <dbReference type="EMBL" id="AIF99977.1"/>
    </source>
</evidence>
<dbReference type="Proteomes" id="UP000056090">
    <property type="component" value="Chromosome"/>
</dbReference>
<dbReference type="KEGG" id="aal:EP13_15530"/>
<sequence>MENNLLVNLRKYRPRDKSDPLENFLTEAFAHLLKSSDEVMSAVLAKLNEKSKLPKAFNPSRYEVSTQENFNGKFPDMLVKWDDVTIVFEHKVYSELSDSQLANYRTFAEQHFNHHYVVLITAREYQHKQDPDCAICWHDIYGLLDDIKPLNNTTTDWYMQSFKKLLQAEGLGKITPINQLAITHYLEAKALEEQMRSLLRLASLDHVAWPLGIILKPTVKDRLNAVESRIGIEFCQLSSNQKLDWKPGIFCGFLADSTDHKYEHITGKHMHVALIFDFNESVHNSLPSMPYFEEFRHELSDKIDALNASTVADTVLNRTWKVIDNMRCDYKGDVNWYHPFAVLMRMDAFFNEVHSPNEQLTAFVDAMSALQQLCLSCPSFQPFLTEASKQDSHV</sequence>
<evidence type="ECO:0008006" key="3">
    <source>
        <dbReference type="Google" id="ProtNLM"/>
    </source>
</evidence>
<dbReference type="eggNOG" id="ENOG5032SMC">
    <property type="taxonomic scope" value="Bacteria"/>
</dbReference>
<organism evidence="1 2">
    <name type="scientific">Alteromonas australica</name>
    <dbReference type="NCBI Taxonomy" id="589873"/>
    <lineage>
        <taxon>Bacteria</taxon>
        <taxon>Pseudomonadati</taxon>
        <taxon>Pseudomonadota</taxon>
        <taxon>Gammaproteobacteria</taxon>
        <taxon>Alteromonadales</taxon>
        <taxon>Alteromonadaceae</taxon>
        <taxon>Alteromonas/Salinimonas group</taxon>
        <taxon>Alteromonas</taxon>
    </lineage>
</organism>
<keyword evidence="2" id="KW-1185">Reference proteome</keyword>
<name>A0A075P9J1_9ALTE</name>
<dbReference type="RefSeq" id="WP_044058017.1">
    <property type="nucleotide sequence ID" value="NZ_CBCSKJ010000002.1"/>
</dbReference>
<gene>
    <name evidence="1" type="ORF">EP13_15530</name>
</gene>